<protein>
    <submittedName>
        <fullName evidence="2">Uncharacterized protein</fullName>
    </submittedName>
</protein>
<sequence>MVARSKICAQPKRLLKFFNSAGRRRRHTVDAKATFSALGIVFVLGLKPRDDFSSSYSTDLHPQPHPGGKAEPRIDGRPTI</sequence>
<dbReference type="EMBL" id="JFFI01000484">
    <property type="protein sequence ID" value="KXH67394.1"/>
    <property type="molecule type" value="Genomic_DNA"/>
</dbReference>
<dbReference type="OrthoDB" id="10438785at2759"/>
<organism evidence="2 3">
    <name type="scientific">Colletotrichum salicis</name>
    <dbReference type="NCBI Taxonomy" id="1209931"/>
    <lineage>
        <taxon>Eukaryota</taxon>
        <taxon>Fungi</taxon>
        <taxon>Dikarya</taxon>
        <taxon>Ascomycota</taxon>
        <taxon>Pezizomycotina</taxon>
        <taxon>Sordariomycetes</taxon>
        <taxon>Hypocreomycetidae</taxon>
        <taxon>Glomerellales</taxon>
        <taxon>Glomerellaceae</taxon>
        <taxon>Colletotrichum</taxon>
        <taxon>Colletotrichum acutatum species complex</taxon>
    </lineage>
</organism>
<dbReference type="AlphaFoldDB" id="A0A135V3Z4"/>
<gene>
    <name evidence="2" type="ORF">CSAL01_02576</name>
</gene>
<accession>A0A135V3Z4</accession>
<evidence type="ECO:0000256" key="1">
    <source>
        <dbReference type="SAM" id="MobiDB-lite"/>
    </source>
</evidence>
<comment type="caution">
    <text evidence="2">The sequence shown here is derived from an EMBL/GenBank/DDBJ whole genome shotgun (WGS) entry which is preliminary data.</text>
</comment>
<proteinExistence type="predicted"/>
<dbReference type="Proteomes" id="UP000070121">
    <property type="component" value="Unassembled WGS sequence"/>
</dbReference>
<evidence type="ECO:0000313" key="3">
    <source>
        <dbReference type="Proteomes" id="UP000070121"/>
    </source>
</evidence>
<name>A0A135V3Z4_9PEZI</name>
<evidence type="ECO:0000313" key="2">
    <source>
        <dbReference type="EMBL" id="KXH67394.1"/>
    </source>
</evidence>
<reference evidence="2 3" key="1">
    <citation type="submission" date="2014-02" db="EMBL/GenBank/DDBJ databases">
        <title>The genome sequence of Colletotrichum salicis CBS 607.94.</title>
        <authorList>
            <person name="Baroncelli R."/>
            <person name="Thon M.R."/>
        </authorList>
    </citation>
    <scope>NUCLEOTIDE SEQUENCE [LARGE SCALE GENOMIC DNA]</scope>
    <source>
        <strain evidence="2 3">CBS 607.94</strain>
    </source>
</reference>
<feature type="region of interest" description="Disordered" evidence="1">
    <location>
        <begin position="54"/>
        <end position="80"/>
    </location>
</feature>
<keyword evidence="3" id="KW-1185">Reference proteome</keyword>
<feature type="compositionally biased region" description="Basic and acidic residues" evidence="1">
    <location>
        <begin position="68"/>
        <end position="80"/>
    </location>
</feature>